<evidence type="ECO:0000256" key="7">
    <source>
        <dbReference type="ARBA" id="ARBA00023065"/>
    </source>
</evidence>
<evidence type="ECO:0000256" key="5">
    <source>
        <dbReference type="ARBA" id="ARBA00022989"/>
    </source>
</evidence>
<dbReference type="GO" id="GO:0015385">
    <property type="term" value="F:sodium:proton antiporter activity"/>
    <property type="evidence" value="ECO:0007669"/>
    <property type="project" value="InterPro"/>
</dbReference>
<evidence type="ECO:0000256" key="8">
    <source>
        <dbReference type="ARBA" id="ARBA00023136"/>
    </source>
</evidence>
<evidence type="ECO:0000256" key="9">
    <source>
        <dbReference type="ARBA" id="ARBA00023201"/>
    </source>
</evidence>
<keyword evidence="8 11" id="KW-0472">Membrane</keyword>
<name>A0A7S3PE73_9STRA</name>
<keyword evidence="5 11" id="KW-1133">Transmembrane helix</keyword>
<evidence type="ECO:0000313" key="13">
    <source>
        <dbReference type="EMBL" id="CAE0439052.1"/>
    </source>
</evidence>
<feature type="region of interest" description="Disordered" evidence="10">
    <location>
        <begin position="329"/>
        <end position="350"/>
    </location>
</feature>
<dbReference type="GO" id="GO:0098719">
    <property type="term" value="P:sodium ion import across plasma membrane"/>
    <property type="evidence" value="ECO:0007669"/>
    <property type="project" value="TreeGrafter"/>
</dbReference>
<dbReference type="GO" id="GO:0005886">
    <property type="term" value="C:plasma membrane"/>
    <property type="evidence" value="ECO:0007669"/>
    <property type="project" value="UniProtKB-SubCell"/>
</dbReference>
<dbReference type="EMBL" id="HBIN01012331">
    <property type="protein sequence ID" value="CAE0439052.1"/>
    <property type="molecule type" value="Transcribed_RNA"/>
</dbReference>
<evidence type="ECO:0000256" key="10">
    <source>
        <dbReference type="SAM" id="MobiDB-lite"/>
    </source>
</evidence>
<dbReference type="GO" id="GO:0051453">
    <property type="term" value="P:regulation of intracellular pH"/>
    <property type="evidence" value="ECO:0007669"/>
    <property type="project" value="TreeGrafter"/>
</dbReference>
<feature type="transmembrane region" description="Helical" evidence="11">
    <location>
        <begin position="218"/>
        <end position="238"/>
    </location>
</feature>
<reference evidence="13" key="1">
    <citation type="submission" date="2021-01" db="EMBL/GenBank/DDBJ databases">
        <authorList>
            <person name="Corre E."/>
            <person name="Pelletier E."/>
            <person name="Niang G."/>
            <person name="Scheremetjew M."/>
            <person name="Finn R."/>
            <person name="Kale V."/>
            <person name="Holt S."/>
            <person name="Cochrane G."/>
            <person name="Meng A."/>
            <person name="Brown T."/>
            <person name="Cohen L."/>
        </authorList>
    </citation>
    <scope>NUCLEOTIDE SEQUENCE</scope>
    <source>
        <strain evidence="13">GSBS06</strain>
    </source>
</reference>
<feature type="compositionally biased region" description="Basic and acidic residues" evidence="10">
    <location>
        <begin position="334"/>
        <end position="350"/>
    </location>
</feature>
<gene>
    <name evidence="13" type="ORF">ASTO00021_LOCUS9276</name>
</gene>
<feature type="transmembrane region" description="Helical" evidence="11">
    <location>
        <begin position="35"/>
        <end position="56"/>
    </location>
</feature>
<evidence type="ECO:0000256" key="6">
    <source>
        <dbReference type="ARBA" id="ARBA00023053"/>
    </source>
</evidence>
<feature type="transmembrane region" description="Helical" evidence="11">
    <location>
        <begin position="63"/>
        <end position="81"/>
    </location>
</feature>
<sequence length="663" mass="74203">MNDGSGIILVTLFLAYVSGGSFTVGEIFGFIFRETLGSLCTGLLFGIIIMAILPFLKAKPTPLVAVTFAIPYLCFVFAAFFEMSGVLSLVPLGLIVHSYGRGIIVGVVEERMHHFWDETEFIANSILFAIAGLVVSKEIYTGNIAAETWGYLALLYVVLLAVRAITILLLFPIIRLLGYGMSWQEAVFTWWGGLRGAVGLTLALSIRATPGVTPSQGGLVAFFMAGIVVLTLCINAPLSRPLLRKLRLQDIPSERIRTKIEEQMFDSAIQSLRIAGVDTVIIEKEKKEFIEIKHPHISLSTNNASEVSEGDQKKASECTELEIKSIRETPNVPLERKNESESDLEQRDAKTEGCECGSSIAVVEKEAQDRVEIDMEILADKRRHFLLAQQAIYSRILDEGLISASAWFLLNKSVDIELDTHHDKIDQWKNVIGYRFYGGLLQSMLGNEQFLPIYKALMPGRETATGKGIDKLSPCCYSEWAVKVVAYVAYGYIYAHRQAREALGQFHQEFSSNTNDQNQDTYAGERERVRDESLKSCVQPAHVLDVIKKTIPRILSDVKTKHLSQAVKWQLSSKVLHMFETGLIEENELQELLEAADHIGQVVGRVKTKLVDFTPIRPGDNFESHADLAPFIRHSKQSVSDENLHDLFFRCAHLKTRNEKKYI</sequence>
<proteinExistence type="predicted"/>
<dbReference type="InterPro" id="IPR006153">
    <property type="entry name" value="Cation/H_exchanger_TM"/>
</dbReference>
<evidence type="ECO:0000256" key="4">
    <source>
        <dbReference type="ARBA" id="ARBA00022692"/>
    </source>
</evidence>
<keyword evidence="4 11" id="KW-0812">Transmembrane</keyword>
<keyword evidence="7" id="KW-0406">Ion transport</keyword>
<evidence type="ECO:0000256" key="1">
    <source>
        <dbReference type="ARBA" id="ARBA00004651"/>
    </source>
</evidence>
<organism evidence="13">
    <name type="scientific">Aplanochytrium stocchinoi</name>
    <dbReference type="NCBI Taxonomy" id="215587"/>
    <lineage>
        <taxon>Eukaryota</taxon>
        <taxon>Sar</taxon>
        <taxon>Stramenopiles</taxon>
        <taxon>Bigyra</taxon>
        <taxon>Labyrinthulomycetes</taxon>
        <taxon>Thraustochytrida</taxon>
        <taxon>Thraustochytriidae</taxon>
        <taxon>Aplanochytrium</taxon>
    </lineage>
</organism>
<evidence type="ECO:0000256" key="11">
    <source>
        <dbReference type="SAM" id="Phobius"/>
    </source>
</evidence>
<feature type="domain" description="Cation/H+ exchanger transmembrane" evidence="12">
    <location>
        <begin position="1"/>
        <end position="244"/>
    </location>
</feature>
<feature type="transmembrane region" description="Helical" evidence="11">
    <location>
        <begin position="121"/>
        <end position="140"/>
    </location>
</feature>
<keyword evidence="6" id="KW-0915">Sodium</keyword>
<feature type="transmembrane region" description="Helical" evidence="11">
    <location>
        <begin position="152"/>
        <end position="174"/>
    </location>
</feature>
<evidence type="ECO:0000256" key="2">
    <source>
        <dbReference type="ARBA" id="ARBA00022448"/>
    </source>
</evidence>
<evidence type="ECO:0000256" key="3">
    <source>
        <dbReference type="ARBA" id="ARBA00022475"/>
    </source>
</evidence>
<feature type="transmembrane region" description="Helical" evidence="11">
    <location>
        <begin position="186"/>
        <end position="206"/>
    </location>
</feature>
<keyword evidence="2" id="KW-0813">Transport</keyword>
<comment type="subcellular location">
    <subcellularLocation>
        <location evidence="1">Cell membrane</location>
        <topology evidence="1">Multi-pass membrane protein</topology>
    </subcellularLocation>
</comment>
<accession>A0A7S3PE73</accession>
<evidence type="ECO:0000259" key="12">
    <source>
        <dbReference type="Pfam" id="PF00999"/>
    </source>
</evidence>
<keyword evidence="3" id="KW-1003">Cell membrane</keyword>
<dbReference type="AlphaFoldDB" id="A0A7S3PE73"/>
<dbReference type="GO" id="GO:0015386">
    <property type="term" value="F:potassium:proton antiporter activity"/>
    <property type="evidence" value="ECO:0007669"/>
    <property type="project" value="TreeGrafter"/>
</dbReference>
<dbReference type="InterPro" id="IPR018422">
    <property type="entry name" value="Cation/H_exchanger_CPA1"/>
</dbReference>
<dbReference type="Pfam" id="PF00999">
    <property type="entry name" value="Na_H_Exchanger"/>
    <property type="match status" value="1"/>
</dbReference>
<dbReference type="PANTHER" id="PTHR10110">
    <property type="entry name" value="SODIUM/HYDROGEN EXCHANGER"/>
    <property type="match status" value="1"/>
</dbReference>
<keyword evidence="9" id="KW-0739">Sodium transport</keyword>
<dbReference type="PANTHER" id="PTHR10110:SF86">
    <property type="entry name" value="SODIUM_HYDROGEN EXCHANGER 7"/>
    <property type="match status" value="1"/>
</dbReference>
<protein>
    <recommendedName>
        <fullName evidence="12">Cation/H+ exchanger transmembrane domain-containing protein</fullName>
    </recommendedName>
</protein>